<accession>A0A2R3Z6E3</accession>
<dbReference type="KEGG" id="grs:C7S20_11615"/>
<organism evidence="1 2">
    <name type="scientific">Christiangramia fulva</name>
    <dbReference type="NCBI Taxonomy" id="2126553"/>
    <lineage>
        <taxon>Bacteria</taxon>
        <taxon>Pseudomonadati</taxon>
        <taxon>Bacteroidota</taxon>
        <taxon>Flavobacteriia</taxon>
        <taxon>Flavobacteriales</taxon>
        <taxon>Flavobacteriaceae</taxon>
        <taxon>Christiangramia</taxon>
    </lineage>
</organism>
<reference evidence="2" key="1">
    <citation type="submission" date="2018-03" db="EMBL/GenBank/DDBJ databases">
        <title>Gramella fulva sp. nov., isolated from a dry surface of tidal flat.</title>
        <authorList>
            <person name="Hwang S.H."/>
            <person name="Hwang W.M."/>
            <person name="Kang K."/>
            <person name="Ahn T.-Y."/>
        </authorList>
    </citation>
    <scope>NUCLEOTIDE SEQUENCE [LARGE SCALE GENOMIC DNA]</scope>
    <source>
        <strain evidence="2">SH35</strain>
    </source>
</reference>
<keyword evidence="2" id="KW-1185">Reference proteome</keyword>
<sequence>MHNTYSHYSANSKPLTIKTTQKAVRYRIFKKNLHFGKEMQAAKPSELTLTIKINKMVLQEPVLNLKTVNCTFCYTIFCLNLEL</sequence>
<protein>
    <submittedName>
        <fullName evidence="1">Uncharacterized protein</fullName>
    </submittedName>
</protein>
<dbReference type="Proteomes" id="UP000241507">
    <property type="component" value="Chromosome"/>
</dbReference>
<evidence type="ECO:0000313" key="1">
    <source>
        <dbReference type="EMBL" id="AVR45846.1"/>
    </source>
</evidence>
<gene>
    <name evidence="1" type="ORF">C7S20_11615</name>
</gene>
<name>A0A2R3Z6E3_9FLAO</name>
<dbReference type="AlphaFoldDB" id="A0A2R3Z6E3"/>
<proteinExistence type="predicted"/>
<dbReference type="EMBL" id="CP028136">
    <property type="protein sequence ID" value="AVR45846.1"/>
    <property type="molecule type" value="Genomic_DNA"/>
</dbReference>
<evidence type="ECO:0000313" key="2">
    <source>
        <dbReference type="Proteomes" id="UP000241507"/>
    </source>
</evidence>